<sequence length="82" mass="9603">MTSGFVLSQHAHYQIQERNIQLGWIDTALSNPDRLLTNADAHSNTHYLKQIEDFGNRWLRVIVNPNVDPKRVITVFFDRKIK</sequence>
<proteinExistence type="predicted"/>
<dbReference type="InterPro" id="IPR025354">
    <property type="entry name" value="DUF4258"/>
</dbReference>
<reference evidence="1" key="1">
    <citation type="submission" date="2020-10" db="EMBL/GenBank/DDBJ databases">
        <authorList>
            <person name="Castelo-Branco R."/>
            <person name="Eusebio N."/>
            <person name="Adriana R."/>
            <person name="Vieira A."/>
            <person name="Brugerolle De Fraissinette N."/>
            <person name="Rezende De Castro R."/>
            <person name="Schneider M.P."/>
            <person name="Vasconcelos V."/>
            <person name="Leao P.N."/>
        </authorList>
    </citation>
    <scope>NUCLEOTIDE SEQUENCE</scope>
    <source>
        <strain evidence="1">LEGE 11479</strain>
    </source>
</reference>
<comment type="caution">
    <text evidence="1">The sequence shown here is derived from an EMBL/GenBank/DDBJ whole genome shotgun (WGS) entry which is preliminary data.</text>
</comment>
<gene>
    <name evidence="1" type="ORF">IQ260_24615</name>
</gene>
<dbReference type="EMBL" id="JADEXP010000328">
    <property type="protein sequence ID" value="MBE9069830.1"/>
    <property type="molecule type" value="Genomic_DNA"/>
</dbReference>
<name>A0A929F9G1_LEPEC</name>
<evidence type="ECO:0000313" key="2">
    <source>
        <dbReference type="Proteomes" id="UP000615026"/>
    </source>
</evidence>
<protein>
    <submittedName>
        <fullName evidence="1">DUF4258 domain-containing protein</fullName>
    </submittedName>
</protein>
<keyword evidence="2" id="KW-1185">Reference proteome</keyword>
<dbReference type="AlphaFoldDB" id="A0A929F9G1"/>
<dbReference type="RefSeq" id="WP_193995715.1">
    <property type="nucleotide sequence ID" value="NZ_JADEXP010000328.1"/>
</dbReference>
<organism evidence="1 2">
    <name type="scientific">Leptolyngbya cf. ectocarpi LEGE 11479</name>
    <dbReference type="NCBI Taxonomy" id="1828722"/>
    <lineage>
        <taxon>Bacteria</taxon>
        <taxon>Bacillati</taxon>
        <taxon>Cyanobacteriota</taxon>
        <taxon>Cyanophyceae</taxon>
        <taxon>Leptolyngbyales</taxon>
        <taxon>Leptolyngbyaceae</taxon>
        <taxon>Leptolyngbya group</taxon>
        <taxon>Leptolyngbya</taxon>
    </lineage>
</organism>
<dbReference type="Pfam" id="PF14076">
    <property type="entry name" value="DUF4258"/>
    <property type="match status" value="1"/>
</dbReference>
<evidence type="ECO:0000313" key="1">
    <source>
        <dbReference type="EMBL" id="MBE9069830.1"/>
    </source>
</evidence>
<accession>A0A929F9G1</accession>
<dbReference type="Proteomes" id="UP000615026">
    <property type="component" value="Unassembled WGS sequence"/>
</dbReference>